<dbReference type="InterPro" id="IPR016181">
    <property type="entry name" value="Acyl_CoA_acyltransferase"/>
</dbReference>
<accession>A0ABW1SN86</accession>
<dbReference type="PROSITE" id="PS51186">
    <property type="entry name" value="GNAT"/>
    <property type="match status" value="1"/>
</dbReference>
<keyword evidence="2" id="KW-0808">Transferase</keyword>
<evidence type="ECO:0000313" key="3">
    <source>
        <dbReference type="Proteomes" id="UP001596171"/>
    </source>
</evidence>
<dbReference type="Pfam" id="PF00583">
    <property type="entry name" value="Acetyltransf_1"/>
    <property type="match status" value="1"/>
</dbReference>
<evidence type="ECO:0000313" key="2">
    <source>
        <dbReference type="EMBL" id="MFC6202808.1"/>
    </source>
</evidence>
<dbReference type="EC" id="2.3.-.-" evidence="2"/>
<evidence type="ECO:0000259" key="1">
    <source>
        <dbReference type="PROSITE" id="PS51186"/>
    </source>
</evidence>
<protein>
    <submittedName>
        <fullName evidence="2">GNAT family N-acetyltransferase</fullName>
        <ecNumber evidence="2">2.3.-.-</ecNumber>
    </submittedName>
</protein>
<dbReference type="Gene3D" id="3.40.630.30">
    <property type="match status" value="1"/>
</dbReference>
<sequence length="179" mass="19558">MTIKLQTVLPSQYAATAAVVETAFTGIEYTDHEEHHLIGRLRKSPHYQPTFDVLASTTAGEIIGFSMLSVATVDQQPATGRPLLVLAPLAVLPAFQGQGVGSALVRELEHRAHRAGYPAISILGDPAYYGRFGYQAAADFNITAPFEVLAENFMCHELEPHALTHYHGKLHYDAAFEIN</sequence>
<feature type="domain" description="N-acetyltransferase" evidence="1">
    <location>
        <begin position="3"/>
        <end position="159"/>
    </location>
</feature>
<dbReference type="InterPro" id="IPR000182">
    <property type="entry name" value="GNAT_dom"/>
</dbReference>
<dbReference type="SUPFAM" id="SSF55729">
    <property type="entry name" value="Acyl-CoA N-acyltransferases (Nat)"/>
    <property type="match status" value="1"/>
</dbReference>
<name>A0ABW1SN86_9LACO</name>
<reference evidence="3" key="1">
    <citation type="journal article" date="2019" name="Int. J. Syst. Evol. Microbiol.">
        <title>The Global Catalogue of Microorganisms (GCM) 10K type strain sequencing project: providing services to taxonomists for standard genome sequencing and annotation.</title>
        <authorList>
            <consortium name="The Broad Institute Genomics Platform"/>
            <consortium name="The Broad Institute Genome Sequencing Center for Infectious Disease"/>
            <person name="Wu L."/>
            <person name="Ma J."/>
        </authorList>
    </citation>
    <scope>NUCLEOTIDE SEQUENCE [LARGE SCALE GENOMIC DNA]</scope>
    <source>
        <strain evidence="3">CCM 8930</strain>
    </source>
</reference>
<dbReference type="CDD" id="cd04301">
    <property type="entry name" value="NAT_SF"/>
    <property type="match status" value="1"/>
</dbReference>
<dbReference type="Proteomes" id="UP001596171">
    <property type="component" value="Unassembled WGS sequence"/>
</dbReference>
<keyword evidence="3" id="KW-1185">Reference proteome</keyword>
<comment type="caution">
    <text evidence="2">The sequence shown here is derived from an EMBL/GenBank/DDBJ whole genome shotgun (WGS) entry which is preliminary data.</text>
</comment>
<dbReference type="RefSeq" id="WP_137616073.1">
    <property type="nucleotide sequence ID" value="NZ_BJDI01000006.1"/>
</dbReference>
<gene>
    <name evidence="2" type="ORF">ACFP1L_13125</name>
</gene>
<dbReference type="GO" id="GO:0016746">
    <property type="term" value="F:acyltransferase activity"/>
    <property type="evidence" value="ECO:0007669"/>
    <property type="project" value="UniProtKB-KW"/>
</dbReference>
<organism evidence="2 3">
    <name type="scientific">Lactiplantibacillus nangangensis</name>
    <dbReference type="NCBI Taxonomy" id="2559917"/>
    <lineage>
        <taxon>Bacteria</taxon>
        <taxon>Bacillati</taxon>
        <taxon>Bacillota</taxon>
        <taxon>Bacilli</taxon>
        <taxon>Lactobacillales</taxon>
        <taxon>Lactobacillaceae</taxon>
        <taxon>Lactiplantibacillus</taxon>
    </lineage>
</organism>
<keyword evidence="2" id="KW-0012">Acyltransferase</keyword>
<dbReference type="EMBL" id="JBHSSE010000028">
    <property type="protein sequence ID" value="MFC6202808.1"/>
    <property type="molecule type" value="Genomic_DNA"/>
</dbReference>
<proteinExistence type="predicted"/>